<organism evidence="2 3">
    <name type="scientific">candidate division MSBL1 archaeon SCGC-AAA259M10</name>
    <dbReference type="NCBI Taxonomy" id="1698270"/>
    <lineage>
        <taxon>Archaea</taxon>
        <taxon>Methanobacteriati</taxon>
        <taxon>Methanobacteriota</taxon>
        <taxon>candidate division MSBL1</taxon>
    </lineage>
</organism>
<evidence type="ECO:0000313" key="3">
    <source>
        <dbReference type="Proteomes" id="UP000070341"/>
    </source>
</evidence>
<evidence type="ECO:0000259" key="1">
    <source>
        <dbReference type="Pfam" id="PF13208"/>
    </source>
</evidence>
<proteinExistence type="predicted"/>
<sequence length="256" mass="30402">MNSEPRKSEKYSNVPEFETHFPSISDMSKEQESFYKHWLRRWKENDPIDVEGNISYLFVYVYDVLSWIRENRFEDVISELEKIRKVYKHEEKIYRSLGGWIADTYIIKGEYKKALEVQKSASLKLTNDKYLSLKRNLGLSLDGEDALSICRKKDLTDYGRAHREKVEKALTKVLREYENKNQTKLIEDFTNRHRNENLPGEFPLYNATPGIIPFENQYIDDLNYYKLDLKKARNVLTQENREGLSLIRKAENIARS</sequence>
<dbReference type="InterPro" id="IPR025266">
    <property type="entry name" value="TerB_N"/>
</dbReference>
<name>A0A133UZJ7_9EURY</name>
<feature type="domain" description="TerB N-terminal" evidence="1">
    <location>
        <begin position="9"/>
        <end position="176"/>
    </location>
</feature>
<evidence type="ECO:0000313" key="2">
    <source>
        <dbReference type="EMBL" id="KXA99626.1"/>
    </source>
</evidence>
<keyword evidence="3" id="KW-1185">Reference proteome</keyword>
<comment type="caution">
    <text evidence="2">The sequence shown here is derived from an EMBL/GenBank/DDBJ whole genome shotgun (WGS) entry which is preliminary data.</text>
</comment>
<gene>
    <name evidence="2" type="ORF">AKJ40_02715</name>
</gene>
<reference evidence="2 3" key="1">
    <citation type="journal article" date="2016" name="Sci. Rep.">
        <title>Metabolic traits of an uncultured archaeal lineage -MSBL1- from brine pools of the Red Sea.</title>
        <authorList>
            <person name="Mwirichia R."/>
            <person name="Alam I."/>
            <person name="Rashid M."/>
            <person name="Vinu M."/>
            <person name="Ba-Alawi W."/>
            <person name="Anthony Kamau A."/>
            <person name="Kamanda Ngugi D."/>
            <person name="Goker M."/>
            <person name="Klenk H.P."/>
            <person name="Bajic V."/>
            <person name="Stingl U."/>
        </authorList>
    </citation>
    <scope>NUCLEOTIDE SEQUENCE [LARGE SCALE GENOMIC DNA]</scope>
    <source>
        <strain evidence="2">SCGC-AAA259M10</strain>
    </source>
</reference>
<protein>
    <recommendedName>
        <fullName evidence="1">TerB N-terminal domain-containing protein</fullName>
    </recommendedName>
</protein>
<dbReference type="Proteomes" id="UP000070341">
    <property type="component" value="Unassembled WGS sequence"/>
</dbReference>
<dbReference type="Pfam" id="PF13208">
    <property type="entry name" value="TerB_N"/>
    <property type="match status" value="1"/>
</dbReference>
<accession>A0A133UZJ7</accession>
<dbReference type="AlphaFoldDB" id="A0A133UZJ7"/>
<dbReference type="EMBL" id="LHXU01000039">
    <property type="protein sequence ID" value="KXA99626.1"/>
    <property type="molecule type" value="Genomic_DNA"/>
</dbReference>